<dbReference type="Gene3D" id="1.20.1250.20">
    <property type="entry name" value="MFS general substrate transporter like domains"/>
    <property type="match status" value="2"/>
</dbReference>
<feature type="transmembrane region" description="Helical" evidence="4">
    <location>
        <begin position="321"/>
        <end position="346"/>
    </location>
</feature>
<feature type="transmembrane region" description="Helical" evidence="4">
    <location>
        <begin position="222"/>
        <end position="249"/>
    </location>
</feature>
<evidence type="ECO:0000256" key="3">
    <source>
        <dbReference type="ARBA" id="ARBA00023136"/>
    </source>
</evidence>
<dbReference type="RefSeq" id="WP_284377347.1">
    <property type="nucleotide sequence ID" value="NZ_BSNM01000002.1"/>
</dbReference>
<evidence type="ECO:0000313" key="6">
    <source>
        <dbReference type="Proteomes" id="UP001161389"/>
    </source>
</evidence>
<reference evidence="5" key="1">
    <citation type="journal article" date="2014" name="Int. J. Syst. Evol. Microbiol.">
        <title>Complete genome sequence of Corynebacterium casei LMG S-19264T (=DSM 44701T), isolated from a smear-ripened cheese.</title>
        <authorList>
            <consortium name="US DOE Joint Genome Institute (JGI-PGF)"/>
            <person name="Walter F."/>
            <person name="Albersmeier A."/>
            <person name="Kalinowski J."/>
            <person name="Ruckert C."/>
        </authorList>
    </citation>
    <scope>NUCLEOTIDE SEQUENCE</scope>
    <source>
        <strain evidence="5">NBRC 110071</strain>
    </source>
</reference>
<dbReference type="NCBIfam" id="NF033734">
    <property type="entry name" value="MFS_ArsJ"/>
    <property type="match status" value="1"/>
</dbReference>
<evidence type="ECO:0000256" key="1">
    <source>
        <dbReference type="ARBA" id="ARBA00022692"/>
    </source>
</evidence>
<dbReference type="Pfam" id="PF07690">
    <property type="entry name" value="MFS_1"/>
    <property type="match status" value="1"/>
</dbReference>
<dbReference type="PANTHER" id="PTHR23547">
    <property type="entry name" value="MAJOR FACILITATOR SUPERFAMILY DOMAIN, GENERAL SUBSTRATE TRANSPORTER"/>
    <property type="match status" value="1"/>
</dbReference>
<accession>A0AA37S5A5</accession>
<feature type="transmembrane region" description="Helical" evidence="4">
    <location>
        <begin position="171"/>
        <end position="201"/>
    </location>
</feature>
<keyword evidence="6" id="KW-1185">Reference proteome</keyword>
<dbReference type="PANTHER" id="PTHR23547:SF1">
    <property type="entry name" value="MAJOR FACILITATOR SUPERFAMILY MFS_1"/>
    <property type="match status" value="1"/>
</dbReference>
<organism evidence="5 6">
    <name type="scientific">Litoribrevibacter albus</name>
    <dbReference type="NCBI Taxonomy" id="1473156"/>
    <lineage>
        <taxon>Bacteria</taxon>
        <taxon>Pseudomonadati</taxon>
        <taxon>Pseudomonadota</taxon>
        <taxon>Gammaproteobacteria</taxon>
        <taxon>Oceanospirillales</taxon>
        <taxon>Oceanospirillaceae</taxon>
        <taxon>Litoribrevibacter</taxon>
    </lineage>
</organism>
<evidence type="ECO:0000256" key="2">
    <source>
        <dbReference type="ARBA" id="ARBA00022989"/>
    </source>
</evidence>
<keyword evidence="1 4" id="KW-0812">Transmembrane</keyword>
<feature type="transmembrane region" description="Helical" evidence="4">
    <location>
        <begin position="50"/>
        <end position="73"/>
    </location>
</feature>
<dbReference type="AlphaFoldDB" id="A0AA37S5A5"/>
<gene>
    <name evidence="5" type="ORF">GCM10007876_00340</name>
</gene>
<dbReference type="EMBL" id="BSNM01000002">
    <property type="protein sequence ID" value="GLQ29556.1"/>
    <property type="molecule type" value="Genomic_DNA"/>
</dbReference>
<sequence>MLERFSQLSSEIKQYFIITGNYWAFTLTDGALRMLVVLHFHTLGYSPLDIALLFLFYEIFGVITNLTGGWLGAHLGLNKTMNIGLALQVVALSMLLVPDDWLTVAWVMAAQALSGIAKDLNKMSAKSAIKLLVPSDSQSVSSSEQTLYKWVAVLTGSKNALKGAGFFLGGFLLMTLGFTVAIFTMAIALALVWLLSMFLLKKDLGKAKNKPKFRDIFSKSRAINYLSAARLFLFGARDVWFVVALPVFLASQFSWDHWSVGAFLAIWVIGYGAVQTQAPKITNRNGNQPPNGHHAFVWAILLLFTPVLIALALTFELNPTLALLGGLMIFGALFAINSSLHSYLIVSYARNDGVSLDVGFYYMANAMGRLIGTLLSGWLFQAYGLITCLWVSALFVGFAALLSIALPNTREAI</sequence>
<feature type="transmembrane region" description="Helical" evidence="4">
    <location>
        <begin position="384"/>
        <end position="406"/>
    </location>
</feature>
<dbReference type="SUPFAM" id="SSF103473">
    <property type="entry name" value="MFS general substrate transporter"/>
    <property type="match status" value="1"/>
</dbReference>
<dbReference type="InterPro" id="IPR036259">
    <property type="entry name" value="MFS_trans_sf"/>
</dbReference>
<feature type="transmembrane region" description="Helical" evidence="4">
    <location>
        <begin position="21"/>
        <end position="44"/>
    </location>
</feature>
<keyword evidence="2 4" id="KW-1133">Transmembrane helix</keyword>
<evidence type="ECO:0000313" key="5">
    <source>
        <dbReference type="EMBL" id="GLQ29556.1"/>
    </source>
</evidence>
<reference evidence="5" key="2">
    <citation type="submission" date="2023-01" db="EMBL/GenBank/DDBJ databases">
        <title>Draft genome sequence of Litoribrevibacter albus strain NBRC 110071.</title>
        <authorList>
            <person name="Sun Q."/>
            <person name="Mori K."/>
        </authorList>
    </citation>
    <scope>NUCLEOTIDE SEQUENCE</scope>
    <source>
        <strain evidence="5">NBRC 110071</strain>
    </source>
</reference>
<feature type="transmembrane region" description="Helical" evidence="4">
    <location>
        <begin position="295"/>
        <end position="315"/>
    </location>
</feature>
<dbReference type="InterPro" id="IPR011701">
    <property type="entry name" value="MFS"/>
</dbReference>
<name>A0AA37S5A5_9GAMM</name>
<dbReference type="InterPro" id="IPR047769">
    <property type="entry name" value="MFS_ArsJ"/>
</dbReference>
<feature type="transmembrane region" description="Helical" evidence="4">
    <location>
        <begin position="255"/>
        <end position="274"/>
    </location>
</feature>
<dbReference type="GO" id="GO:0022857">
    <property type="term" value="F:transmembrane transporter activity"/>
    <property type="evidence" value="ECO:0007669"/>
    <property type="project" value="InterPro"/>
</dbReference>
<protein>
    <submittedName>
        <fullName evidence="5">MFS transporter</fullName>
    </submittedName>
</protein>
<comment type="caution">
    <text evidence="5">The sequence shown here is derived from an EMBL/GenBank/DDBJ whole genome shotgun (WGS) entry which is preliminary data.</text>
</comment>
<dbReference type="Proteomes" id="UP001161389">
    <property type="component" value="Unassembled WGS sequence"/>
</dbReference>
<feature type="transmembrane region" description="Helical" evidence="4">
    <location>
        <begin position="358"/>
        <end position="378"/>
    </location>
</feature>
<keyword evidence="3 4" id="KW-0472">Membrane</keyword>
<proteinExistence type="predicted"/>
<evidence type="ECO:0000256" key="4">
    <source>
        <dbReference type="SAM" id="Phobius"/>
    </source>
</evidence>